<accession>A0ABS1LH19</accession>
<evidence type="ECO:0000256" key="1">
    <source>
        <dbReference type="ARBA" id="ARBA00004141"/>
    </source>
</evidence>
<dbReference type="InterPro" id="IPR038770">
    <property type="entry name" value="Na+/solute_symporter_sf"/>
</dbReference>
<evidence type="ECO:0000256" key="5">
    <source>
        <dbReference type="ARBA" id="ARBA00022692"/>
    </source>
</evidence>
<feature type="transmembrane region" description="Helical" evidence="9">
    <location>
        <begin position="183"/>
        <end position="204"/>
    </location>
</feature>
<feature type="transmembrane region" description="Helical" evidence="9">
    <location>
        <begin position="102"/>
        <end position="120"/>
    </location>
</feature>
<comment type="similarity">
    <text evidence="2">Belongs to the monovalent cation:proton antiporter 2 (CPA2) transporter (TC 2.A.37) family.</text>
</comment>
<organism evidence="11 12">
    <name type="scientific">Myceligenerans indicum</name>
    <dbReference type="NCBI Taxonomy" id="2593663"/>
    <lineage>
        <taxon>Bacteria</taxon>
        <taxon>Bacillati</taxon>
        <taxon>Actinomycetota</taxon>
        <taxon>Actinomycetes</taxon>
        <taxon>Micrococcales</taxon>
        <taxon>Promicromonosporaceae</taxon>
        <taxon>Myceligenerans</taxon>
    </lineage>
</organism>
<keyword evidence="5 9" id="KW-0812">Transmembrane</keyword>
<dbReference type="Gene3D" id="1.20.1530.20">
    <property type="match status" value="1"/>
</dbReference>
<evidence type="ECO:0000313" key="12">
    <source>
        <dbReference type="Proteomes" id="UP000675409"/>
    </source>
</evidence>
<keyword evidence="8 9" id="KW-0472">Membrane</keyword>
<feature type="transmembrane region" description="Helical" evidence="9">
    <location>
        <begin position="278"/>
        <end position="298"/>
    </location>
</feature>
<dbReference type="EMBL" id="JABBYC010000004">
    <property type="protein sequence ID" value="MBL0885526.1"/>
    <property type="molecule type" value="Genomic_DNA"/>
</dbReference>
<feature type="transmembrane region" description="Helical" evidence="9">
    <location>
        <begin position="225"/>
        <end position="243"/>
    </location>
</feature>
<comment type="subcellular location">
    <subcellularLocation>
        <location evidence="1">Membrane</location>
        <topology evidence="1">Multi-pass membrane protein</topology>
    </subcellularLocation>
</comment>
<keyword evidence="3" id="KW-0813">Transport</keyword>
<feature type="domain" description="Cation/H+ exchanger transmembrane" evidence="10">
    <location>
        <begin position="26"/>
        <end position="390"/>
    </location>
</feature>
<name>A0ABS1LH19_9MICO</name>
<sequence length="415" mass="43599">MLRAGGRGEPVDEQSLMMLTLITLAAVTAPFLADRIEPWLKVPSVVFEILLGVLLGPALLGLVERTDVVDALSDLGLAFLMFLAGYEIEVGRIAGGPLRRATWSWLTSLGIGLALGLAVGGTDTGLVVGLALTTTALGVVLPLVKDAGLDGTRFGGRVLAVGTIGEFGPILAIAFVLSGRRPAHTLAVLVLFTALALAGAWIARKPRRPRLGRLVTATLGTSSQVAVRLCVFLVILLFAIAEWLGLDPVLGAFTAGLLVHIFLESSDATETRIVGSRLEGIGFGFLIPIFYVVTGVGLDVRSLFSDPRVLVTIPVFLVLLLVVRGVPTYLFHRQVLPRREVLALSTMAATGLPLIVVITTAGVAGGALEKAQAAALVFSGVLSVLVFPVLAQRIGETARRGTTAGERSEEPDDRL</sequence>
<feature type="transmembrane region" description="Helical" evidence="9">
    <location>
        <begin position="310"/>
        <end position="330"/>
    </location>
</feature>
<evidence type="ECO:0000256" key="6">
    <source>
        <dbReference type="ARBA" id="ARBA00022989"/>
    </source>
</evidence>
<keyword evidence="4" id="KW-0050">Antiport</keyword>
<feature type="transmembrane region" description="Helical" evidence="9">
    <location>
        <begin position="15"/>
        <end position="33"/>
    </location>
</feature>
<feature type="transmembrane region" description="Helical" evidence="9">
    <location>
        <begin position="75"/>
        <end position="95"/>
    </location>
</feature>
<dbReference type="Proteomes" id="UP000675409">
    <property type="component" value="Unassembled WGS sequence"/>
</dbReference>
<keyword evidence="12" id="KW-1185">Reference proteome</keyword>
<proteinExistence type="inferred from homology"/>
<evidence type="ECO:0000256" key="9">
    <source>
        <dbReference type="SAM" id="Phobius"/>
    </source>
</evidence>
<evidence type="ECO:0000256" key="7">
    <source>
        <dbReference type="ARBA" id="ARBA00023065"/>
    </source>
</evidence>
<feature type="transmembrane region" description="Helical" evidence="9">
    <location>
        <begin position="45"/>
        <end position="63"/>
    </location>
</feature>
<feature type="transmembrane region" description="Helical" evidence="9">
    <location>
        <begin position="156"/>
        <end position="177"/>
    </location>
</feature>
<evidence type="ECO:0000313" key="11">
    <source>
        <dbReference type="EMBL" id="MBL0885526.1"/>
    </source>
</evidence>
<protein>
    <submittedName>
        <fullName evidence="11">Cation:proton antiporter</fullName>
    </submittedName>
</protein>
<feature type="transmembrane region" description="Helical" evidence="9">
    <location>
        <begin position="371"/>
        <end position="391"/>
    </location>
</feature>
<feature type="transmembrane region" description="Helical" evidence="9">
    <location>
        <begin position="249"/>
        <end position="266"/>
    </location>
</feature>
<reference evidence="11 12" key="1">
    <citation type="journal article" date="2021" name="Arch. Microbiol.">
        <title>Myceligenerans indicum sp. nov., an actinobacterium isolated from mangrove sediment of Sundarbans, India.</title>
        <authorList>
            <person name="Asha K."/>
            <person name="Bhadury P."/>
        </authorList>
    </citation>
    <scope>NUCLEOTIDE SEQUENCE [LARGE SCALE GENOMIC DNA]</scope>
    <source>
        <strain evidence="11 12">I2</strain>
    </source>
</reference>
<gene>
    <name evidence="11" type="ORF">HGK34_04380</name>
</gene>
<evidence type="ECO:0000256" key="3">
    <source>
        <dbReference type="ARBA" id="ARBA00022448"/>
    </source>
</evidence>
<dbReference type="InterPro" id="IPR006153">
    <property type="entry name" value="Cation/H_exchanger_TM"/>
</dbReference>
<feature type="transmembrane region" description="Helical" evidence="9">
    <location>
        <begin position="342"/>
        <end position="365"/>
    </location>
</feature>
<evidence type="ECO:0000256" key="4">
    <source>
        <dbReference type="ARBA" id="ARBA00022449"/>
    </source>
</evidence>
<dbReference type="Pfam" id="PF00999">
    <property type="entry name" value="Na_H_Exchanger"/>
    <property type="match status" value="1"/>
</dbReference>
<evidence type="ECO:0000256" key="8">
    <source>
        <dbReference type="ARBA" id="ARBA00023136"/>
    </source>
</evidence>
<dbReference type="PANTHER" id="PTHR43562:SF1">
    <property type="entry name" value="NA(+)_H(+) ANTIPORTER YJBQ-RELATED"/>
    <property type="match status" value="1"/>
</dbReference>
<keyword evidence="6 9" id="KW-1133">Transmembrane helix</keyword>
<keyword evidence="7" id="KW-0406">Ion transport</keyword>
<evidence type="ECO:0000256" key="2">
    <source>
        <dbReference type="ARBA" id="ARBA00005551"/>
    </source>
</evidence>
<comment type="caution">
    <text evidence="11">The sequence shown here is derived from an EMBL/GenBank/DDBJ whole genome shotgun (WGS) entry which is preliminary data.</text>
</comment>
<feature type="transmembrane region" description="Helical" evidence="9">
    <location>
        <begin position="126"/>
        <end position="144"/>
    </location>
</feature>
<evidence type="ECO:0000259" key="10">
    <source>
        <dbReference type="Pfam" id="PF00999"/>
    </source>
</evidence>
<dbReference type="PANTHER" id="PTHR43562">
    <property type="entry name" value="NAPA-TYPE SODIUM/HYDROGEN ANTIPORTER"/>
    <property type="match status" value="1"/>
</dbReference>